<name>A0A835TN84_CHLIN</name>
<evidence type="ECO:0000259" key="2">
    <source>
        <dbReference type="Pfam" id="PF12499"/>
    </source>
</evidence>
<dbReference type="Proteomes" id="UP000650467">
    <property type="component" value="Unassembled WGS sequence"/>
</dbReference>
<feature type="chain" id="PRO_5032795352" description="Pherophorin domain-containing protein" evidence="1">
    <location>
        <begin position="20"/>
        <end position="417"/>
    </location>
</feature>
<comment type="caution">
    <text evidence="3">The sequence shown here is derived from an EMBL/GenBank/DDBJ whole genome shotgun (WGS) entry which is preliminary data.</text>
</comment>
<evidence type="ECO:0000313" key="4">
    <source>
        <dbReference type="Proteomes" id="UP000650467"/>
    </source>
</evidence>
<dbReference type="AlphaFoldDB" id="A0A835TN84"/>
<gene>
    <name evidence="3" type="ORF">HXX76_003709</name>
</gene>
<proteinExistence type="predicted"/>
<evidence type="ECO:0000256" key="1">
    <source>
        <dbReference type="SAM" id="SignalP"/>
    </source>
</evidence>
<feature type="domain" description="Pherophorin" evidence="2">
    <location>
        <begin position="26"/>
        <end position="153"/>
    </location>
</feature>
<sequence>MRHTAVALALLALAAAANAQQKLLDFPYSSCTRALTKSKYSVEPNPSHKICWTVHYTNSQCANPSESCCNTDLHKLQLDVKAECKTGFKASATVNGKRTPPPRIYRPPSGSPDQYVLSIPGLGLNGTSANGATICLYLKKGACMDLDSLTPNPVCCATGKYVIAVLFAPYLHDGTIIDGTHSITCNGNKLTACYTTFSEELGAKMAYELEREGPSFLVTAVFGYTGGCPLALAGYSISVFSDNQDCGIFMSGTACAPPTTSFPFFGCKGSAREQGASPFYLKSGIEENTAANEYCVSVYTAVATGNNGRCSKKTTMEKAEFWFKNDMRSQLQSAFLKYDSGAKPTPITGTWGPPGDNNYKLTKLNWTTTYVDTVKPRICLKFKPGTSIQDVSADPDGYVWVALVDADVDCCPTFPAQ</sequence>
<dbReference type="Pfam" id="PF12499">
    <property type="entry name" value="DUF3707"/>
    <property type="match status" value="2"/>
</dbReference>
<keyword evidence="4" id="KW-1185">Reference proteome</keyword>
<feature type="signal peptide" evidence="1">
    <location>
        <begin position="1"/>
        <end position="19"/>
    </location>
</feature>
<keyword evidence="1" id="KW-0732">Signal</keyword>
<dbReference type="OrthoDB" id="531805at2759"/>
<reference evidence="3" key="1">
    <citation type="journal article" date="2020" name="bioRxiv">
        <title>Comparative genomics of Chlamydomonas.</title>
        <authorList>
            <person name="Craig R.J."/>
            <person name="Hasan A.R."/>
            <person name="Ness R.W."/>
            <person name="Keightley P.D."/>
        </authorList>
    </citation>
    <scope>NUCLEOTIDE SEQUENCE</scope>
    <source>
        <strain evidence="3">SAG 7.73</strain>
    </source>
</reference>
<dbReference type="InterPro" id="IPR024616">
    <property type="entry name" value="Pherophorin"/>
</dbReference>
<dbReference type="EMBL" id="JAEHOC010000006">
    <property type="protein sequence ID" value="KAG2440855.1"/>
    <property type="molecule type" value="Genomic_DNA"/>
</dbReference>
<feature type="domain" description="Pherophorin" evidence="2">
    <location>
        <begin position="262"/>
        <end position="412"/>
    </location>
</feature>
<accession>A0A835TN84</accession>
<evidence type="ECO:0000313" key="3">
    <source>
        <dbReference type="EMBL" id="KAG2440855.1"/>
    </source>
</evidence>
<organism evidence="3 4">
    <name type="scientific">Chlamydomonas incerta</name>
    <dbReference type="NCBI Taxonomy" id="51695"/>
    <lineage>
        <taxon>Eukaryota</taxon>
        <taxon>Viridiplantae</taxon>
        <taxon>Chlorophyta</taxon>
        <taxon>core chlorophytes</taxon>
        <taxon>Chlorophyceae</taxon>
        <taxon>CS clade</taxon>
        <taxon>Chlamydomonadales</taxon>
        <taxon>Chlamydomonadaceae</taxon>
        <taxon>Chlamydomonas</taxon>
    </lineage>
</organism>
<protein>
    <recommendedName>
        <fullName evidence="2">Pherophorin domain-containing protein</fullName>
    </recommendedName>
</protein>